<organism evidence="2 3">
    <name type="scientific">Thioalkalivibrio sulfidiphilus (strain HL-EbGR7)</name>
    <dbReference type="NCBI Taxonomy" id="396588"/>
    <lineage>
        <taxon>Bacteria</taxon>
        <taxon>Pseudomonadati</taxon>
        <taxon>Pseudomonadota</taxon>
        <taxon>Gammaproteobacteria</taxon>
        <taxon>Chromatiales</taxon>
        <taxon>Ectothiorhodospiraceae</taxon>
        <taxon>Thioalkalivibrio</taxon>
    </lineage>
</organism>
<dbReference type="GO" id="GO:0019867">
    <property type="term" value="C:outer membrane"/>
    <property type="evidence" value="ECO:0007669"/>
    <property type="project" value="InterPro"/>
</dbReference>
<sequence length="218" mass="23072" precursor="true">MKKWQAFAAAGCLALSAAPAMALDQGDMLVRFGPTWVMPNDDSGAVSANGTAIAGSGVEVDNGVALGISFTYMMTPNLGVEVLAATPFSHDVKGKGSLQGEGTIATIKHLPPTVSLQYHFSDFGQWRPYVGAGINYTTFFDEKGKGNFAGADVSLKDSWGWALQAGMDFDVNDRWFVGASAYYIAIDTTATIRAGADTVKVDVDIDPWVLMVGGGLRF</sequence>
<dbReference type="PANTHER" id="PTHR36920">
    <property type="match status" value="1"/>
</dbReference>
<dbReference type="eggNOG" id="COG3047">
    <property type="taxonomic scope" value="Bacteria"/>
</dbReference>
<dbReference type="GO" id="GO:0055085">
    <property type="term" value="P:transmembrane transport"/>
    <property type="evidence" value="ECO:0007669"/>
    <property type="project" value="TreeGrafter"/>
</dbReference>
<keyword evidence="1" id="KW-0732">Signal</keyword>
<proteinExistence type="predicted"/>
<dbReference type="InterPro" id="IPR005618">
    <property type="entry name" value="OMPW"/>
</dbReference>
<evidence type="ECO:0000313" key="3">
    <source>
        <dbReference type="Proteomes" id="UP000002383"/>
    </source>
</evidence>
<feature type="signal peptide" evidence="1">
    <location>
        <begin position="1"/>
        <end position="22"/>
    </location>
</feature>
<dbReference type="Pfam" id="PF03922">
    <property type="entry name" value="OmpW"/>
    <property type="match status" value="1"/>
</dbReference>
<dbReference type="InterPro" id="IPR011250">
    <property type="entry name" value="OMP/PagP_B-barrel"/>
</dbReference>
<dbReference type="RefSeq" id="WP_012639085.1">
    <property type="nucleotide sequence ID" value="NC_011901.1"/>
</dbReference>
<evidence type="ECO:0000256" key="1">
    <source>
        <dbReference type="SAM" id="SignalP"/>
    </source>
</evidence>
<reference evidence="2 3" key="1">
    <citation type="journal article" date="2011" name="Stand. Genomic Sci.">
        <title>Complete genome sequence of 'Thioalkalivibrio sulfidophilus' HL-EbGr7.</title>
        <authorList>
            <person name="Muyzer G."/>
            <person name="Sorokin D.Y."/>
            <person name="Mavromatis K."/>
            <person name="Lapidus A."/>
            <person name="Clum A."/>
            <person name="Ivanova N."/>
            <person name="Pati A."/>
            <person name="d'Haeseleer P."/>
            <person name="Woyke T."/>
            <person name="Kyrpides N.C."/>
        </authorList>
    </citation>
    <scope>NUCLEOTIDE SEQUENCE [LARGE SCALE GENOMIC DNA]</scope>
    <source>
        <strain evidence="2 3">HL-EbGR7</strain>
    </source>
</reference>
<evidence type="ECO:0000313" key="2">
    <source>
        <dbReference type="EMBL" id="ACL73610.1"/>
    </source>
</evidence>
<keyword evidence="3" id="KW-1185">Reference proteome</keyword>
<dbReference type="SUPFAM" id="SSF56925">
    <property type="entry name" value="OMPA-like"/>
    <property type="match status" value="1"/>
</dbReference>
<accession>B8GM23</accession>
<gene>
    <name evidence="2" type="ordered locus">Tgr7_2534</name>
</gene>
<feature type="chain" id="PRO_5002870507" evidence="1">
    <location>
        <begin position="23"/>
        <end position="218"/>
    </location>
</feature>
<dbReference type="AlphaFoldDB" id="B8GM23"/>
<name>B8GM23_THISH</name>
<dbReference type="EMBL" id="CP001339">
    <property type="protein sequence ID" value="ACL73610.1"/>
    <property type="molecule type" value="Genomic_DNA"/>
</dbReference>
<dbReference type="STRING" id="396588.Tgr7_2534"/>
<dbReference type="Gene3D" id="2.40.160.20">
    <property type="match status" value="1"/>
</dbReference>
<dbReference type="HOGENOM" id="CLU_042505_1_1_6"/>
<protein>
    <submittedName>
        <fullName evidence="2">Outer membrane protein W</fullName>
    </submittedName>
</protein>
<dbReference type="Proteomes" id="UP000002383">
    <property type="component" value="Chromosome"/>
</dbReference>
<dbReference type="KEGG" id="tgr:Tgr7_2534"/>
<dbReference type="OrthoDB" id="9807574at2"/>
<dbReference type="PANTHER" id="PTHR36920:SF1">
    <property type="entry name" value="OUTER MEMBRANE PROTEIN W"/>
    <property type="match status" value="1"/>
</dbReference>